<dbReference type="InterPro" id="IPR002686">
    <property type="entry name" value="Transposase_17"/>
</dbReference>
<dbReference type="Pfam" id="PF01797">
    <property type="entry name" value="Y1_Tnp"/>
    <property type="match status" value="1"/>
</dbReference>
<reference evidence="2 3" key="1">
    <citation type="submission" date="2024-01" db="EMBL/GenBank/DDBJ databases">
        <title>Pedobacter sp. nov., isolated from fresh soil.</title>
        <authorList>
            <person name="Le N.T.T."/>
        </authorList>
    </citation>
    <scope>NUCLEOTIDE SEQUENCE [LARGE SCALE GENOMIC DNA]</scope>
    <source>
        <strain evidence="2 3">KR3-3</strain>
    </source>
</reference>
<proteinExistence type="predicted"/>
<dbReference type="EMBL" id="JAZDQT010000003">
    <property type="protein sequence ID" value="MEE1946719.1"/>
    <property type="molecule type" value="Genomic_DNA"/>
</dbReference>
<name>A0ABU7IC20_9SPHI</name>
<organism evidence="2 3">
    <name type="scientific">Pedobacter albus</name>
    <dbReference type="NCBI Taxonomy" id="3113905"/>
    <lineage>
        <taxon>Bacteria</taxon>
        <taxon>Pseudomonadati</taxon>
        <taxon>Bacteroidota</taxon>
        <taxon>Sphingobacteriia</taxon>
        <taxon>Sphingobacteriales</taxon>
        <taxon>Sphingobacteriaceae</taxon>
        <taxon>Pedobacter</taxon>
    </lineage>
</organism>
<evidence type="ECO:0000259" key="1">
    <source>
        <dbReference type="SMART" id="SM01321"/>
    </source>
</evidence>
<dbReference type="SUPFAM" id="SSF143422">
    <property type="entry name" value="Transposase IS200-like"/>
    <property type="match status" value="1"/>
</dbReference>
<sequence>MKIIENSYYHIYNRGNNKNPIFFKEDNYSYFLTKLEKHLRQSCTLYAYCLMPNHFHLFLKVNHKHDFELGIKNFFISYTKSINKAYGRVGGLFQGRYRASVVNSDSYYSRVITYIHQNPLMTGLVKKLEDYRYSSYSKYLTNDPAFIDKAPVLDWFGGLDNFIRSHQIINTYEAL</sequence>
<comment type="caution">
    <text evidence="2">The sequence shown here is derived from an EMBL/GenBank/DDBJ whole genome shotgun (WGS) entry which is preliminary data.</text>
</comment>
<dbReference type="RefSeq" id="WP_330109013.1">
    <property type="nucleotide sequence ID" value="NZ_JAZDQT010000003.1"/>
</dbReference>
<dbReference type="PANTHER" id="PTHR34322:SF2">
    <property type="entry name" value="TRANSPOSASE IS200-LIKE DOMAIN-CONTAINING PROTEIN"/>
    <property type="match status" value="1"/>
</dbReference>
<evidence type="ECO:0000313" key="2">
    <source>
        <dbReference type="EMBL" id="MEE1946719.1"/>
    </source>
</evidence>
<feature type="domain" description="Transposase IS200-like" evidence="1">
    <location>
        <begin position="4"/>
        <end position="118"/>
    </location>
</feature>
<dbReference type="InterPro" id="IPR036515">
    <property type="entry name" value="Transposase_17_sf"/>
</dbReference>
<gene>
    <name evidence="2" type="ORF">VRU48_16460</name>
</gene>
<dbReference type="SMART" id="SM01321">
    <property type="entry name" value="Y1_Tnp"/>
    <property type="match status" value="1"/>
</dbReference>
<protein>
    <submittedName>
        <fullName evidence="2">Transposase</fullName>
    </submittedName>
</protein>
<accession>A0ABU7IC20</accession>
<dbReference type="Proteomes" id="UP001336835">
    <property type="component" value="Unassembled WGS sequence"/>
</dbReference>
<dbReference type="Gene3D" id="3.30.70.1290">
    <property type="entry name" value="Transposase IS200-like"/>
    <property type="match status" value="1"/>
</dbReference>
<keyword evidence="3" id="KW-1185">Reference proteome</keyword>
<dbReference type="PANTHER" id="PTHR34322">
    <property type="entry name" value="TRANSPOSASE, Y1_TNP DOMAIN-CONTAINING"/>
    <property type="match status" value="1"/>
</dbReference>
<evidence type="ECO:0000313" key="3">
    <source>
        <dbReference type="Proteomes" id="UP001336835"/>
    </source>
</evidence>